<evidence type="ECO:0000313" key="3">
    <source>
        <dbReference type="Proteomes" id="UP000308730"/>
    </source>
</evidence>
<dbReference type="Proteomes" id="UP000308730">
    <property type="component" value="Unassembled WGS sequence"/>
</dbReference>
<dbReference type="EMBL" id="SGPM01000252">
    <property type="protein sequence ID" value="THH27430.1"/>
    <property type="molecule type" value="Genomic_DNA"/>
</dbReference>
<dbReference type="AlphaFoldDB" id="A0A4S4MVP7"/>
<comment type="caution">
    <text evidence="2">The sequence shown here is derived from an EMBL/GenBank/DDBJ whole genome shotgun (WGS) entry which is preliminary data.</text>
</comment>
<reference evidence="2 3" key="1">
    <citation type="submission" date="2019-02" db="EMBL/GenBank/DDBJ databases">
        <title>Genome sequencing of the rare red list fungi Antrodiella citrinella (Flaviporus citrinellus).</title>
        <authorList>
            <person name="Buettner E."/>
            <person name="Kellner H."/>
        </authorList>
    </citation>
    <scope>NUCLEOTIDE SEQUENCE [LARGE SCALE GENOMIC DNA]</scope>
    <source>
        <strain evidence="2 3">DSM 108506</strain>
    </source>
</reference>
<proteinExistence type="predicted"/>
<evidence type="ECO:0000256" key="1">
    <source>
        <dbReference type="SAM" id="MobiDB-lite"/>
    </source>
</evidence>
<keyword evidence="3" id="KW-1185">Reference proteome</keyword>
<sequence>MDVVPLYQLGGFRAHTSVMIPRDLAALVCPKGGIELILGVLPSGATYLLLEEGPFLRLFRRSRDRPWSSSDFRSLSPIYFDSREALEKKLEQYVHNKKNKKGQPRDRSKANTAYTLEECVQSLTSNGELRAEFELHRYDAFQVRLFRTLKQAFQSTIHDAARDFRLNTELILTVHRRLLGEIWQAMASGNAIDDQRLARWSTTAQPLSPLRYPEDDVEDVKSFTSAKVEAEAAPADDESDSDFDPNNVEPTGEGGTFIEGVQPPATEGGSVAKDPYEELDDDDY</sequence>
<organism evidence="2 3">
    <name type="scientific">Antrodiella citrinella</name>
    <dbReference type="NCBI Taxonomy" id="2447956"/>
    <lineage>
        <taxon>Eukaryota</taxon>
        <taxon>Fungi</taxon>
        <taxon>Dikarya</taxon>
        <taxon>Basidiomycota</taxon>
        <taxon>Agaricomycotina</taxon>
        <taxon>Agaricomycetes</taxon>
        <taxon>Polyporales</taxon>
        <taxon>Steccherinaceae</taxon>
        <taxon>Antrodiella</taxon>
    </lineage>
</organism>
<protein>
    <submittedName>
        <fullName evidence="2">Uncharacterized protein</fullName>
    </submittedName>
</protein>
<accession>A0A4S4MVP7</accession>
<feature type="compositionally biased region" description="Acidic residues" evidence="1">
    <location>
        <begin position="234"/>
        <end position="243"/>
    </location>
</feature>
<dbReference type="OrthoDB" id="3235609at2759"/>
<name>A0A4S4MVP7_9APHY</name>
<evidence type="ECO:0000313" key="2">
    <source>
        <dbReference type="EMBL" id="THH27430.1"/>
    </source>
</evidence>
<feature type="region of interest" description="Disordered" evidence="1">
    <location>
        <begin position="207"/>
        <end position="284"/>
    </location>
</feature>
<gene>
    <name evidence="2" type="ORF">EUX98_g6762</name>
</gene>